<sequence>TNTVAKSFNNAATPLIAYTTQLSTTSFTPLQKELLDETLSKARSFRMLGAPEVLEMGKLMIALNQTKKALDIGTFTAASALAWAIAVPADGKVVSMDVDHTELNRIGIPVLNKAPELKAKIDFRLGSAIDTLKSLIANGEAGTYGFAFIDADKVNYCNYYELCLTLLCPGGVIMVDNALWSGSVVNPENESSIAIDKLNRFAAADDRVHNTLLNVGDGIHLIVKKH</sequence>
<dbReference type="InterPro" id="IPR029063">
    <property type="entry name" value="SAM-dependent_MTases_sf"/>
</dbReference>
<dbReference type="SUPFAM" id="SSF53335">
    <property type="entry name" value="S-adenosyl-L-methionine-dependent methyltransferases"/>
    <property type="match status" value="1"/>
</dbReference>
<dbReference type="Gene3D" id="3.40.50.150">
    <property type="entry name" value="Vaccinia Virus protein VP39"/>
    <property type="match status" value="1"/>
</dbReference>
<evidence type="ECO:0008006" key="7">
    <source>
        <dbReference type="Google" id="ProtNLM"/>
    </source>
</evidence>
<feature type="non-terminal residue" evidence="5">
    <location>
        <position position="1"/>
    </location>
</feature>
<dbReference type="AlphaFoldDB" id="A0AAV5VVP9"/>
<comment type="caution">
    <text evidence="5">The sequence shown here is derived from an EMBL/GenBank/DDBJ whole genome shotgun (WGS) entry which is preliminary data.</text>
</comment>
<protein>
    <recommendedName>
        <fullName evidence="7">O-methyltransferase</fullName>
    </recommendedName>
</protein>
<name>A0AAV5VVP9_9BILA</name>
<dbReference type="Pfam" id="PF01596">
    <property type="entry name" value="Methyltransf_3"/>
    <property type="match status" value="1"/>
</dbReference>
<dbReference type="PANTHER" id="PTHR10509">
    <property type="entry name" value="O-METHYLTRANSFERASE-RELATED"/>
    <property type="match status" value="1"/>
</dbReference>
<dbReference type="GO" id="GO:0008171">
    <property type="term" value="F:O-methyltransferase activity"/>
    <property type="evidence" value="ECO:0007669"/>
    <property type="project" value="InterPro"/>
</dbReference>
<dbReference type="InterPro" id="IPR050362">
    <property type="entry name" value="Cation-dep_OMT"/>
</dbReference>
<keyword evidence="6" id="KW-1185">Reference proteome</keyword>
<proteinExistence type="inferred from homology"/>
<dbReference type="InterPro" id="IPR002935">
    <property type="entry name" value="SAM_O-MeTrfase"/>
</dbReference>
<evidence type="ECO:0000313" key="5">
    <source>
        <dbReference type="EMBL" id="GMT22348.1"/>
    </source>
</evidence>
<evidence type="ECO:0000313" key="6">
    <source>
        <dbReference type="Proteomes" id="UP001432322"/>
    </source>
</evidence>
<reference evidence="5" key="1">
    <citation type="submission" date="2023-10" db="EMBL/GenBank/DDBJ databases">
        <title>Genome assembly of Pristionchus species.</title>
        <authorList>
            <person name="Yoshida K."/>
            <person name="Sommer R.J."/>
        </authorList>
    </citation>
    <scope>NUCLEOTIDE SEQUENCE</scope>
    <source>
        <strain evidence="5">RS5133</strain>
    </source>
</reference>
<keyword evidence="3" id="KW-0949">S-adenosyl-L-methionine</keyword>
<gene>
    <name evidence="5" type="ORF">PFISCL1PPCAC_13645</name>
</gene>
<accession>A0AAV5VVP9</accession>
<evidence type="ECO:0000256" key="1">
    <source>
        <dbReference type="ARBA" id="ARBA00022603"/>
    </source>
</evidence>
<dbReference type="EMBL" id="BTSY01000004">
    <property type="protein sequence ID" value="GMT22348.1"/>
    <property type="molecule type" value="Genomic_DNA"/>
</dbReference>
<evidence type="ECO:0000256" key="3">
    <source>
        <dbReference type="ARBA" id="ARBA00022691"/>
    </source>
</evidence>
<dbReference type="PROSITE" id="PS51682">
    <property type="entry name" value="SAM_OMT_I"/>
    <property type="match status" value="1"/>
</dbReference>
<dbReference type="GO" id="GO:0008757">
    <property type="term" value="F:S-adenosylmethionine-dependent methyltransferase activity"/>
    <property type="evidence" value="ECO:0007669"/>
    <property type="project" value="TreeGrafter"/>
</dbReference>
<comment type="similarity">
    <text evidence="4">Belongs to the class I-like SAM-binding methyltransferase superfamily. Cation-dependent O-methyltransferase family.</text>
</comment>
<organism evidence="5 6">
    <name type="scientific">Pristionchus fissidentatus</name>
    <dbReference type="NCBI Taxonomy" id="1538716"/>
    <lineage>
        <taxon>Eukaryota</taxon>
        <taxon>Metazoa</taxon>
        <taxon>Ecdysozoa</taxon>
        <taxon>Nematoda</taxon>
        <taxon>Chromadorea</taxon>
        <taxon>Rhabditida</taxon>
        <taxon>Rhabditina</taxon>
        <taxon>Diplogasteromorpha</taxon>
        <taxon>Diplogasteroidea</taxon>
        <taxon>Neodiplogasteridae</taxon>
        <taxon>Pristionchus</taxon>
    </lineage>
</organism>
<dbReference type="Proteomes" id="UP001432322">
    <property type="component" value="Unassembled WGS sequence"/>
</dbReference>
<evidence type="ECO:0000256" key="2">
    <source>
        <dbReference type="ARBA" id="ARBA00022679"/>
    </source>
</evidence>
<dbReference type="PANTHER" id="PTHR10509:SF93">
    <property type="entry name" value="CATECHOL O-METHYLTRANSFERASE DOMAIN-CONTAINING PROTEIN 1"/>
    <property type="match status" value="1"/>
</dbReference>
<keyword evidence="2" id="KW-0808">Transferase</keyword>
<keyword evidence="1" id="KW-0489">Methyltransferase</keyword>
<dbReference type="GO" id="GO:0032259">
    <property type="term" value="P:methylation"/>
    <property type="evidence" value="ECO:0007669"/>
    <property type="project" value="UniProtKB-KW"/>
</dbReference>
<evidence type="ECO:0000256" key="4">
    <source>
        <dbReference type="ARBA" id="ARBA00023453"/>
    </source>
</evidence>